<keyword evidence="3 5" id="KW-0560">Oxidoreductase</keyword>
<sequence length="170" mass="18773">MALFGLGAPKKDEEGLYSYTVRDIDGKNLDIAKYRGKVLLIVNVASQCGFTTQYQGLSELHDKYKSKGFEILAFPCNQFGSQEPGTAGEIKSFAANRGAKFQIANKIDVNGTSEEPLYNFLKSEQGGFLTKDIKWNFTKFLCNKEGKVIKRYGTSTEPSTFDQDIAAALA</sequence>
<dbReference type="InterPro" id="IPR029760">
    <property type="entry name" value="GPX_CS"/>
</dbReference>
<dbReference type="Pfam" id="PF00255">
    <property type="entry name" value="GSHPx"/>
    <property type="match status" value="1"/>
</dbReference>
<evidence type="ECO:0000313" key="6">
    <source>
        <dbReference type="EMBL" id="KAK9824878.1"/>
    </source>
</evidence>
<dbReference type="PANTHER" id="PTHR11592">
    <property type="entry name" value="GLUTATHIONE PEROXIDASE"/>
    <property type="match status" value="1"/>
</dbReference>
<dbReference type="InterPro" id="IPR036249">
    <property type="entry name" value="Thioredoxin-like_sf"/>
</dbReference>
<proteinExistence type="inferred from homology"/>
<name>A0AAW1QUE6_9CHLO</name>
<dbReference type="GO" id="GO:0004601">
    <property type="term" value="F:peroxidase activity"/>
    <property type="evidence" value="ECO:0007669"/>
    <property type="project" value="UniProtKB-KW"/>
</dbReference>
<keyword evidence="2 5" id="KW-0575">Peroxidase</keyword>
<dbReference type="AlphaFoldDB" id="A0AAW1QUE6"/>
<evidence type="ECO:0000256" key="2">
    <source>
        <dbReference type="ARBA" id="ARBA00022559"/>
    </source>
</evidence>
<dbReference type="Gene3D" id="3.40.30.10">
    <property type="entry name" value="Glutaredoxin"/>
    <property type="match status" value="1"/>
</dbReference>
<dbReference type="InterPro" id="IPR000889">
    <property type="entry name" value="Glutathione_peroxidase"/>
</dbReference>
<protein>
    <recommendedName>
        <fullName evidence="5">Glutathione peroxidase</fullName>
    </recommendedName>
</protein>
<evidence type="ECO:0000256" key="4">
    <source>
        <dbReference type="PIRSR" id="PIRSR000303-1"/>
    </source>
</evidence>
<dbReference type="CDD" id="cd00340">
    <property type="entry name" value="GSH_Peroxidase"/>
    <property type="match status" value="1"/>
</dbReference>
<gene>
    <name evidence="6" type="ORF">WJX74_002509</name>
</gene>
<reference evidence="6 7" key="1">
    <citation type="journal article" date="2024" name="Nat. Commun.">
        <title>Phylogenomics reveals the evolutionary origins of lichenization in chlorophyte algae.</title>
        <authorList>
            <person name="Puginier C."/>
            <person name="Libourel C."/>
            <person name="Otte J."/>
            <person name="Skaloud P."/>
            <person name="Haon M."/>
            <person name="Grisel S."/>
            <person name="Petersen M."/>
            <person name="Berrin J.G."/>
            <person name="Delaux P.M."/>
            <person name="Dal Grande F."/>
            <person name="Keller J."/>
        </authorList>
    </citation>
    <scope>NUCLEOTIDE SEQUENCE [LARGE SCALE GENOMIC DNA]</scope>
    <source>
        <strain evidence="6 7">SAG 2145</strain>
    </source>
</reference>
<keyword evidence="7" id="KW-1185">Reference proteome</keyword>
<dbReference type="InterPro" id="IPR029759">
    <property type="entry name" value="GPX_AS"/>
</dbReference>
<comment type="similarity">
    <text evidence="1 5">Belongs to the glutathione peroxidase family.</text>
</comment>
<dbReference type="PRINTS" id="PR01011">
    <property type="entry name" value="GLUTPROXDASE"/>
</dbReference>
<dbReference type="PROSITE" id="PS51355">
    <property type="entry name" value="GLUTATHIONE_PEROXID_3"/>
    <property type="match status" value="1"/>
</dbReference>
<organism evidence="6 7">
    <name type="scientific">Apatococcus lobatus</name>
    <dbReference type="NCBI Taxonomy" id="904363"/>
    <lineage>
        <taxon>Eukaryota</taxon>
        <taxon>Viridiplantae</taxon>
        <taxon>Chlorophyta</taxon>
        <taxon>core chlorophytes</taxon>
        <taxon>Trebouxiophyceae</taxon>
        <taxon>Chlorellales</taxon>
        <taxon>Chlorellaceae</taxon>
        <taxon>Apatococcus</taxon>
    </lineage>
</organism>
<dbReference type="GO" id="GO:0006979">
    <property type="term" value="P:response to oxidative stress"/>
    <property type="evidence" value="ECO:0007669"/>
    <property type="project" value="InterPro"/>
</dbReference>
<dbReference type="PROSITE" id="PS00460">
    <property type="entry name" value="GLUTATHIONE_PEROXID_1"/>
    <property type="match status" value="1"/>
</dbReference>
<dbReference type="SUPFAM" id="SSF52833">
    <property type="entry name" value="Thioredoxin-like"/>
    <property type="match status" value="1"/>
</dbReference>
<comment type="caution">
    <text evidence="6">The sequence shown here is derived from an EMBL/GenBank/DDBJ whole genome shotgun (WGS) entry which is preliminary data.</text>
</comment>
<evidence type="ECO:0000256" key="5">
    <source>
        <dbReference type="RuleBase" id="RU000499"/>
    </source>
</evidence>
<dbReference type="EMBL" id="JALJOS010000027">
    <property type="protein sequence ID" value="KAK9824878.1"/>
    <property type="molecule type" value="Genomic_DNA"/>
</dbReference>
<accession>A0AAW1QUE6</accession>
<evidence type="ECO:0000256" key="3">
    <source>
        <dbReference type="ARBA" id="ARBA00023002"/>
    </source>
</evidence>
<dbReference type="FunFam" id="3.40.30.10:FF:000025">
    <property type="entry name" value="Glutathione peroxidase"/>
    <property type="match status" value="1"/>
</dbReference>
<evidence type="ECO:0000313" key="7">
    <source>
        <dbReference type="Proteomes" id="UP001438707"/>
    </source>
</evidence>
<dbReference type="PROSITE" id="PS00763">
    <property type="entry name" value="GLUTATHIONE_PEROXID_2"/>
    <property type="match status" value="1"/>
</dbReference>
<dbReference type="Proteomes" id="UP001438707">
    <property type="component" value="Unassembled WGS sequence"/>
</dbReference>
<dbReference type="PIRSF" id="PIRSF000303">
    <property type="entry name" value="Glutathion_perox"/>
    <property type="match status" value="1"/>
</dbReference>
<feature type="active site" evidence="4">
    <location>
        <position position="48"/>
    </location>
</feature>
<dbReference type="PANTHER" id="PTHR11592:SF78">
    <property type="entry name" value="GLUTATHIONE PEROXIDASE"/>
    <property type="match status" value="1"/>
</dbReference>
<evidence type="ECO:0000256" key="1">
    <source>
        <dbReference type="ARBA" id="ARBA00006926"/>
    </source>
</evidence>